<proteinExistence type="inferred from homology"/>
<dbReference type="NCBIfam" id="TIGR03707">
    <property type="entry name" value="PPK2_P_aer"/>
    <property type="match status" value="1"/>
</dbReference>
<dbReference type="PANTHER" id="PTHR34383:SF1">
    <property type="entry name" value="ADP-POLYPHOSPHATE PHOSPHOTRANSFERASE"/>
    <property type="match status" value="1"/>
</dbReference>
<dbReference type="Pfam" id="PF03976">
    <property type="entry name" value="PPK2"/>
    <property type="match status" value="1"/>
</dbReference>
<dbReference type="EMBL" id="JBHUHD010000001">
    <property type="protein sequence ID" value="MFD2140032.1"/>
    <property type="molecule type" value="Genomic_DNA"/>
</dbReference>
<evidence type="ECO:0000256" key="3">
    <source>
        <dbReference type="ARBA" id="ARBA00022777"/>
    </source>
</evidence>
<keyword evidence="3 6" id="KW-0418">Kinase</keyword>
<dbReference type="GO" id="GO:0008976">
    <property type="term" value="F:polyphosphate kinase activity"/>
    <property type="evidence" value="ECO:0007669"/>
    <property type="project" value="UniProtKB-EC"/>
</dbReference>
<feature type="region of interest" description="Disordered" evidence="7">
    <location>
        <begin position="1"/>
        <end position="72"/>
    </location>
</feature>
<evidence type="ECO:0000313" key="10">
    <source>
        <dbReference type="Proteomes" id="UP001597299"/>
    </source>
</evidence>
<keyword evidence="4" id="KW-0066">ATP synthesis</keyword>
<feature type="compositionally biased region" description="Gly residues" evidence="7">
    <location>
        <begin position="54"/>
        <end position="68"/>
    </location>
</feature>
<dbReference type="Proteomes" id="UP001597299">
    <property type="component" value="Unassembled WGS sequence"/>
</dbReference>
<comment type="caution">
    <text evidence="9">The sequence shown here is derived from an EMBL/GenBank/DDBJ whole genome shotgun (WGS) entry which is preliminary data.</text>
</comment>
<feature type="compositionally biased region" description="Basic and acidic residues" evidence="7">
    <location>
        <begin position="39"/>
        <end position="51"/>
    </location>
</feature>
<organism evidence="9 10">
    <name type="scientific">Ancylobacter oerskovii</name>
    <dbReference type="NCBI Taxonomy" id="459519"/>
    <lineage>
        <taxon>Bacteria</taxon>
        <taxon>Pseudomonadati</taxon>
        <taxon>Pseudomonadota</taxon>
        <taxon>Alphaproteobacteria</taxon>
        <taxon>Hyphomicrobiales</taxon>
        <taxon>Xanthobacteraceae</taxon>
        <taxon>Ancylobacter</taxon>
    </lineage>
</organism>
<evidence type="ECO:0000256" key="2">
    <source>
        <dbReference type="ARBA" id="ARBA00022679"/>
    </source>
</evidence>
<protein>
    <recommendedName>
        <fullName evidence="6">ADP/GDP-polyphosphate phosphotransferase</fullName>
        <ecNumber evidence="6">2.7.4.-</ecNumber>
    </recommendedName>
    <alternativeName>
        <fullName evidence="6">Polyphosphate kinase PPK2</fullName>
    </alternativeName>
</protein>
<keyword evidence="2 6" id="KW-0808">Transferase</keyword>
<name>A0ABW4YUI3_9HYPH</name>
<feature type="compositionally biased region" description="Low complexity" evidence="7">
    <location>
        <begin position="19"/>
        <end position="38"/>
    </location>
</feature>
<comment type="function">
    <text evidence="6">Uses inorganic polyphosphate (polyP) as a donor to convert GDP to GTP or ADP to ATP.</text>
</comment>
<evidence type="ECO:0000313" key="9">
    <source>
        <dbReference type="EMBL" id="MFD2140032.1"/>
    </source>
</evidence>
<dbReference type="InterPro" id="IPR022488">
    <property type="entry name" value="PPK2-related"/>
</dbReference>
<accession>A0ABW4YUI3</accession>
<evidence type="ECO:0000256" key="1">
    <source>
        <dbReference type="ARBA" id="ARBA00009924"/>
    </source>
</evidence>
<evidence type="ECO:0000259" key="8">
    <source>
        <dbReference type="Pfam" id="PF03976"/>
    </source>
</evidence>
<evidence type="ECO:0000256" key="7">
    <source>
        <dbReference type="SAM" id="MobiDB-lite"/>
    </source>
</evidence>
<reference evidence="10" key="1">
    <citation type="journal article" date="2019" name="Int. J. Syst. Evol. Microbiol.">
        <title>The Global Catalogue of Microorganisms (GCM) 10K type strain sequencing project: providing services to taxonomists for standard genome sequencing and annotation.</title>
        <authorList>
            <consortium name="The Broad Institute Genomics Platform"/>
            <consortium name="The Broad Institute Genome Sequencing Center for Infectious Disease"/>
            <person name="Wu L."/>
            <person name="Ma J."/>
        </authorList>
    </citation>
    <scope>NUCLEOTIDE SEQUENCE [LARGE SCALE GENOMIC DNA]</scope>
    <source>
        <strain evidence="10">CCM 7435</strain>
    </source>
</reference>
<dbReference type="InterPro" id="IPR027417">
    <property type="entry name" value="P-loop_NTPase"/>
</dbReference>
<dbReference type="RefSeq" id="WP_213353287.1">
    <property type="nucleotide sequence ID" value="NZ_JAHBGB010000033.1"/>
</dbReference>
<evidence type="ECO:0000256" key="6">
    <source>
        <dbReference type="RuleBase" id="RU369062"/>
    </source>
</evidence>
<evidence type="ECO:0000256" key="5">
    <source>
        <dbReference type="ARBA" id="ARBA00024500"/>
    </source>
</evidence>
<sequence length="358" mass="39605">MTKKPNRPAVKPAAAKSSTPDATLAQAAATDAPVTDAPAADRKNGKGDKAAKGGRSGKGNGPGKGNGSGKASDRLAETLAGFSLDLPALPALIDERAYRSGNYPYADRPKRKHYQKELRALQIELLKLQRWVSDTGERVVIVFEGRDAAGKGGTIHRFIQHLNPRYVRVVALTKPTEAEAGQWYVQRYIAHLPRKGEIVLFDRSWYNRAVVEPVMGFCTPQETAHFLEQAPTFEKMLADDGIRLFKIWLDIGREMQLKRLFARKKDPLKHWKLSPVDLAAPARWDAISAARDAMIAATDQPAAPWTVVLANDKMRARLGVIRQVLARLPYAERDDRVVGVPDPQIVLDGRNFLHRSDG</sequence>
<comment type="similarity">
    <text evidence="1 6">Belongs to the polyphosphate kinase 2 (PPK2) family. Class I subfamily.</text>
</comment>
<gene>
    <name evidence="9" type="primary">ppk2</name>
    <name evidence="9" type="ORF">ACFSNC_06460</name>
</gene>
<dbReference type="InterPro" id="IPR022486">
    <property type="entry name" value="PPK2_PA0141"/>
</dbReference>
<evidence type="ECO:0000256" key="4">
    <source>
        <dbReference type="ARBA" id="ARBA00023310"/>
    </source>
</evidence>
<comment type="subunit">
    <text evidence="6">Homotetramer.</text>
</comment>
<dbReference type="SUPFAM" id="SSF52540">
    <property type="entry name" value="P-loop containing nucleoside triphosphate hydrolases"/>
    <property type="match status" value="1"/>
</dbReference>
<dbReference type="EC" id="2.7.4.-" evidence="6"/>
<dbReference type="PANTHER" id="PTHR34383">
    <property type="entry name" value="POLYPHOSPHATE:AMP PHOSPHOTRANSFERASE-RELATED"/>
    <property type="match status" value="1"/>
</dbReference>
<feature type="domain" description="Polyphosphate kinase-2-related" evidence="8">
    <location>
        <begin position="110"/>
        <end position="334"/>
    </location>
</feature>
<keyword evidence="10" id="KW-1185">Reference proteome</keyword>
<comment type="catalytic activity">
    <reaction evidence="5">
        <text>[phosphate](n) + ATP = [phosphate](n+1) + ADP</text>
        <dbReference type="Rhea" id="RHEA:19573"/>
        <dbReference type="Rhea" id="RHEA-COMP:9859"/>
        <dbReference type="Rhea" id="RHEA-COMP:14280"/>
        <dbReference type="ChEBI" id="CHEBI:16838"/>
        <dbReference type="ChEBI" id="CHEBI:30616"/>
        <dbReference type="ChEBI" id="CHEBI:456216"/>
    </reaction>
    <physiologicalReaction direction="right-to-left" evidence="5">
        <dbReference type="Rhea" id="RHEA:19575"/>
    </physiologicalReaction>
</comment>
<dbReference type="Gene3D" id="3.40.50.300">
    <property type="entry name" value="P-loop containing nucleotide triphosphate hydrolases"/>
    <property type="match status" value="1"/>
</dbReference>